<dbReference type="InterPro" id="IPR002470">
    <property type="entry name" value="Peptidase_S9A"/>
</dbReference>
<dbReference type="Pfam" id="PF02897">
    <property type="entry name" value="Peptidase_S9_N"/>
    <property type="match status" value="1"/>
</dbReference>
<keyword evidence="10" id="KW-1185">Reference proteome</keyword>
<dbReference type="PRINTS" id="PR00862">
    <property type="entry name" value="PROLIGOPTASE"/>
</dbReference>
<reference evidence="10" key="1">
    <citation type="submission" date="2017-02" db="EMBL/GenBank/DDBJ databases">
        <authorList>
            <person name="Varghese N."/>
            <person name="Submissions S."/>
        </authorList>
    </citation>
    <scope>NUCLEOTIDE SEQUENCE [LARGE SCALE GENOMIC DNA]</scope>
    <source>
        <strain evidence="10">ATCC 700200</strain>
    </source>
</reference>
<feature type="domain" description="Peptidase S9 prolyl oligopeptidase catalytic" evidence="7">
    <location>
        <begin position="528"/>
        <end position="742"/>
    </location>
</feature>
<keyword evidence="6" id="KW-0720">Serine protease</keyword>
<evidence type="ECO:0000256" key="1">
    <source>
        <dbReference type="ARBA" id="ARBA00001070"/>
    </source>
</evidence>
<dbReference type="GO" id="GO:0006508">
    <property type="term" value="P:proteolysis"/>
    <property type="evidence" value="ECO:0007669"/>
    <property type="project" value="UniProtKB-KW"/>
</dbReference>
<comment type="catalytic activity">
    <reaction evidence="1">
        <text>Hydrolysis of Pro-|-Xaa &gt;&gt; Ala-|-Xaa in oligopeptides.</text>
        <dbReference type="EC" id="3.4.21.26"/>
    </reaction>
</comment>
<dbReference type="Proteomes" id="UP000190774">
    <property type="component" value="Unassembled WGS sequence"/>
</dbReference>
<comment type="similarity">
    <text evidence="2">Belongs to the peptidase S9A family.</text>
</comment>
<dbReference type="InterPro" id="IPR051167">
    <property type="entry name" value="Prolyl_oligopep/macrocyclase"/>
</dbReference>
<evidence type="ECO:0000256" key="5">
    <source>
        <dbReference type="ARBA" id="ARBA00022801"/>
    </source>
</evidence>
<evidence type="ECO:0000256" key="3">
    <source>
        <dbReference type="ARBA" id="ARBA00011897"/>
    </source>
</evidence>
<dbReference type="PANTHER" id="PTHR42881:SF2">
    <property type="entry name" value="PROLYL ENDOPEPTIDASE"/>
    <property type="match status" value="1"/>
</dbReference>
<evidence type="ECO:0000256" key="2">
    <source>
        <dbReference type="ARBA" id="ARBA00005228"/>
    </source>
</evidence>
<dbReference type="GO" id="GO:0004252">
    <property type="term" value="F:serine-type endopeptidase activity"/>
    <property type="evidence" value="ECO:0007669"/>
    <property type="project" value="UniProtKB-EC"/>
</dbReference>
<dbReference type="PANTHER" id="PTHR42881">
    <property type="entry name" value="PROLYL ENDOPEPTIDASE"/>
    <property type="match status" value="1"/>
</dbReference>
<dbReference type="Pfam" id="PF00326">
    <property type="entry name" value="Peptidase_S9"/>
    <property type="match status" value="1"/>
</dbReference>
<dbReference type="STRING" id="48467.SAMN02745166_01231"/>
<dbReference type="AlphaFoldDB" id="A0A1T4X8T9"/>
<dbReference type="SUPFAM" id="SSF50993">
    <property type="entry name" value="Peptidase/esterase 'gauge' domain"/>
    <property type="match status" value="1"/>
</dbReference>
<gene>
    <name evidence="9" type="ORF">SAMN02745166_01231</name>
</gene>
<dbReference type="GO" id="GO:0070012">
    <property type="term" value="F:oligopeptidase activity"/>
    <property type="evidence" value="ECO:0007669"/>
    <property type="project" value="TreeGrafter"/>
</dbReference>
<protein>
    <recommendedName>
        <fullName evidence="3">prolyl oligopeptidase</fullName>
        <ecNumber evidence="3">3.4.21.26</ecNumber>
    </recommendedName>
</protein>
<dbReference type="InterPro" id="IPR023302">
    <property type="entry name" value="Pept_S9A_N"/>
</dbReference>
<dbReference type="Gene3D" id="3.40.50.1820">
    <property type="entry name" value="alpha/beta hydrolase"/>
    <property type="match status" value="1"/>
</dbReference>
<dbReference type="EMBL" id="FUYE01000003">
    <property type="protein sequence ID" value="SKA85986.1"/>
    <property type="molecule type" value="Genomic_DNA"/>
</dbReference>
<proteinExistence type="inferred from homology"/>
<keyword evidence="4" id="KW-0645">Protease</keyword>
<evidence type="ECO:0000256" key="6">
    <source>
        <dbReference type="ARBA" id="ARBA00022825"/>
    </source>
</evidence>
<accession>A0A1T4X8T9</accession>
<name>A0A1T4X8T9_9BACT</name>
<keyword evidence="5" id="KW-0378">Hydrolase</keyword>
<evidence type="ECO:0000313" key="10">
    <source>
        <dbReference type="Proteomes" id="UP000190774"/>
    </source>
</evidence>
<dbReference type="EC" id="3.4.21.26" evidence="3"/>
<evidence type="ECO:0000256" key="4">
    <source>
        <dbReference type="ARBA" id="ARBA00022670"/>
    </source>
</evidence>
<dbReference type="InterPro" id="IPR029058">
    <property type="entry name" value="AB_hydrolase_fold"/>
</dbReference>
<dbReference type="SUPFAM" id="SSF53474">
    <property type="entry name" value="alpha/beta-Hydrolases"/>
    <property type="match status" value="1"/>
</dbReference>
<dbReference type="FunFam" id="3.40.50.1820:FF:000005">
    <property type="entry name" value="Prolyl endopeptidase"/>
    <property type="match status" value="1"/>
</dbReference>
<evidence type="ECO:0000313" key="9">
    <source>
        <dbReference type="EMBL" id="SKA85986.1"/>
    </source>
</evidence>
<dbReference type="Gene3D" id="2.130.10.120">
    <property type="entry name" value="Prolyl oligopeptidase, N-terminal domain"/>
    <property type="match status" value="1"/>
</dbReference>
<evidence type="ECO:0000259" key="8">
    <source>
        <dbReference type="Pfam" id="PF02897"/>
    </source>
</evidence>
<feature type="domain" description="Peptidase S9A N-terminal" evidence="8">
    <location>
        <begin position="64"/>
        <end position="468"/>
    </location>
</feature>
<dbReference type="GO" id="GO:0005829">
    <property type="term" value="C:cytosol"/>
    <property type="evidence" value="ECO:0007669"/>
    <property type="project" value="TreeGrafter"/>
</dbReference>
<dbReference type="FunFam" id="2.130.10.120:FF:000001">
    <property type="entry name" value="Prolyl endopeptidase"/>
    <property type="match status" value="1"/>
</dbReference>
<organism evidence="9 10">
    <name type="scientific">Prosthecobacter debontii</name>
    <dbReference type="NCBI Taxonomy" id="48467"/>
    <lineage>
        <taxon>Bacteria</taxon>
        <taxon>Pseudomonadati</taxon>
        <taxon>Verrucomicrobiota</taxon>
        <taxon>Verrucomicrobiia</taxon>
        <taxon>Verrucomicrobiales</taxon>
        <taxon>Verrucomicrobiaceae</taxon>
        <taxon>Prosthecobacter</taxon>
    </lineage>
</organism>
<evidence type="ECO:0000259" key="7">
    <source>
        <dbReference type="Pfam" id="PF00326"/>
    </source>
</evidence>
<dbReference type="InterPro" id="IPR001375">
    <property type="entry name" value="Peptidase_S9_cat"/>
</dbReference>
<sequence length="743" mass="83332">MSSRSSCLFLCLMELAALVRLFHSRPQNQEIVSSAAYLIVVMKTTTPLFTLVSCSLFAQPLPYPETRKDPEIVDDYHGTQVADPYRWLEDDNSEETKAWVKAQNEVTFGYLKKLPKRGEIRDRLEKLWNYERIGVPFEEGGRWFFNRNSGLQNQSVLYVTESLDAEPRILLDPNALSQDGTTSLTESAPSPNGKLLVYGLSKAGSDWQEFRVKDIDTGKDLPDVLEWIKFSGASWAKDNSGFYYSRYPQPKEGAALTEANKNQKVYFHKLGSPQNEDRLVYERPDQPDWGLHAYVTDDGAYLTFTVTEGTDPKKRIFYQSLTEPDAKVIELLNDFDAAYGFLDNVGSVFYFRTDLEAPRYRVIAIDVTKPERKHWKEVIPQTTDKLDGVTLVGEQILCEYLKDARSDMRAFDLNGQFIRQIELPGIGTVGGFGGRRKDIQTFYAFTSFTSPGAIYRYDIASGQSSLYRRPKVDFDGTAYETQQVFATSKDGTKVPMFIVHKKGLKLDGSNATLLYGYGGFNISLTPGFSIGRAVWLEMGGVFALANLRGGGEYGSEWHRAGTKLQKQNVFDDFIACAEFLQKEGYTSPSKLAIQGGSNGGLLVGACMTQRPELYGAALPAVGVMDMLRFHNFTIGWAWKSDYGSSEKADEFKALYAYSPLHNLKPRTRYPATLVTTADHDDRVVPAHSFKFAARLQECQAKDGPPVLIRIETSAGHGAGTALTKVIEETADEWAFLHHQLQMD</sequence>